<feature type="domain" description="Ig-like" evidence="8">
    <location>
        <begin position="28"/>
        <end position="114"/>
    </location>
</feature>
<keyword evidence="10" id="KW-1185">Reference proteome</keyword>
<dbReference type="PANTHER" id="PTHR19256:SF65">
    <property type="entry name" value="T CELL RECEPTOR GAMMA CONSTANT 1-RELATED"/>
    <property type="match status" value="1"/>
</dbReference>
<keyword evidence="2" id="KW-0812">Transmembrane</keyword>
<dbReference type="SMART" id="SM00406">
    <property type="entry name" value="IGv"/>
    <property type="match status" value="1"/>
</dbReference>
<proteinExistence type="predicted"/>
<comment type="subcellular location">
    <subcellularLocation>
        <location evidence="1">Membrane</location>
    </subcellularLocation>
</comment>
<evidence type="ECO:0000256" key="2">
    <source>
        <dbReference type="ARBA" id="ARBA00022692"/>
    </source>
</evidence>
<feature type="chain" id="PRO_5029687997" description="Ig-like domain-containing protein" evidence="7">
    <location>
        <begin position="18"/>
        <end position="127"/>
    </location>
</feature>
<reference evidence="9 10" key="1">
    <citation type="submission" date="2020-02" db="EMBL/GenBank/DDBJ databases">
        <title>A chromosome-scale genome assembly of the black bullhead catfish (Ameiurus melas).</title>
        <authorList>
            <person name="Wen M."/>
            <person name="Zham M."/>
            <person name="Cabau C."/>
            <person name="Klopp C."/>
            <person name="Donnadieu C."/>
            <person name="Roques C."/>
            <person name="Bouchez O."/>
            <person name="Lampietro C."/>
            <person name="Jouanno E."/>
            <person name="Herpin A."/>
            <person name="Louis A."/>
            <person name="Berthelot C."/>
            <person name="Parey E."/>
            <person name="Roest-Crollius H."/>
            <person name="Braasch I."/>
            <person name="Postlethwait J."/>
            <person name="Robinson-Rechavi M."/>
            <person name="Echchiki A."/>
            <person name="Begum T."/>
            <person name="Montfort J."/>
            <person name="Schartl M."/>
            <person name="Bobe J."/>
            <person name="Guiguen Y."/>
        </authorList>
    </citation>
    <scope>NUCLEOTIDE SEQUENCE [LARGE SCALE GENOMIC DNA]</scope>
    <source>
        <strain evidence="9">M_S1</strain>
        <tissue evidence="9">Blood</tissue>
    </source>
</reference>
<dbReference type="InterPro" id="IPR007110">
    <property type="entry name" value="Ig-like_dom"/>
</dbReference>
<dbReference type="SMART" id="SM00409">
    <property type="entry name" value="IG"/>
    <property type="match status" value="1"/>
</dbReference>
<evidence type="ECO:0000256" key="1">
    <source>
        <dbReference type="ARBA" id="ARBA00004370"/>
    </source>
</evidence>
<dbReference type="InterPro" id="IPR036179">
    <property type="entry name" value="Ig-like_dom_sf"/>
</dbReference>
<dbReference type="PANTHER" id="PTHR19256">
    <property type="entry name" value="T-CELL RECEPTOR GAMMA CHAIN"/>
    <property type="match status" value="1"/>
</dbReference>
<evidence type="ECO:0000313" key="10">
    <source>
        <dbReference type="Proteomes" id="UP000593565"/>
    </source>
</evidence>
<accession>A0A7J6AKR3</accession>
<organism evidence="9 10">
    <name type="scientific">Ameiurus melas</name>
    <name type="common">Black bullhead</name>
    <name type="synonym">Silurus melas</name>
    <dbReference type="NCBI Taxonomy" id="219545"/>
    <lineage>
        <taxon>Eukaryota</taxon>
        <taxon>Metazoa</taxon>
        <taxon>Chordata</taxon>
        <taxon>Craniata</taxon>
        <taxon>Vertebrata</taxon>
        <taxon>Euteleostomi</taxon>
        <taxon>Actinopterygii</taxon>
        <taxon>Neopterygii</taxon>
        <taxon>Teleostei</taxon>
        <taxon>Ostariophysi</taxon>
        <taxon>Siluriformes</taxon>
        <taxon>Ictaluridae</taxon>
        <taxon>Ameiurus</taxon>
    </lineage>
</organism>
<gene>
    <name evidence="9" type="ORF">AMELA_G00141590</name>
</gene>
<dbReference type="InterPro" id="IPR003599">
    <property type="entry name" value="Ig_sub"/>
</dbReference>
<dbReference type="Proteomes" id="UP000593565">
    <property type="component" value="Unassembled WGS sequence"/>
</dbReference>
<evidence type="ECO:0000256" key="3">
    <source>
        <dbReference type="ARBA" id="ARBA00022989"/>
    </source>
</evidence>
<dbReference type="AlphaFoldDB" id="A0A7J6AKR3"/>
<dbReference type="InterPro" id="IPR051117">
    <property type="entry name" value="TRG_var/const_region"/>
</dbReference>
<evidence type="ECO:0000313" key="9">
    <source>
        <dbReference type="EMBL" id="KAF4083474.1"/>
    </source>
</evidence>
<protein>
    <recommendedName>
        <fullName evidence="8">Ig-like domain-containing protein</fullName>
    </recommendedName>
</protein>
<sequence length="127" mass="14684">MIHKVALLFFFCITLHSFLWQTPTGISVKQGKNVTIICPLKTKKNIGVMTWYKQNSGQGVQLLLNYNFTVPPHVRYGEGINPHKYVVLPKTRPRAHYRLRIINVEEKDTATYYCGYSKKNQGNKNMP</sequence>
<dbReference type="InterPro" id="IPR013783">
    <property type="entry name" value="Ig-like_fold"/>
</dbReference>
<keyword evidence="4" id="KW-0472">Membrane</keyword>
<dbReference type="InterPro" id="IPR013106">
    <property type="entry name" value="Ig_V-set"/>
</dbReference>
<keyword evidence="5" id="KW-0675">Receptor</keyword>
<keyword evidence="6" id="KW-0393">Immunoglobulin domain</keyword>
<dbReference type="CDD" id="cd00099">
    <property type="entry name" value="IgV"/>
    <property type="match status" value="1"/>
</dbReference>
<keyword evidence="7" id="KW-0732">Signal</keyword>
<dbReference type="GO" id="GO:0016020">
    <property type="term" value="C:membrane"/>
    <property type="evidence" value="ECO:0007669"/>
    <property type="project" value="UniProtKB-SubCell"/>
</dbReference>
<dbReference type="SUPFAM" id="SSF48726">
    <property type="entry name" value="Immunoglobulin"/>
    <property type="match status" value="1"/>
</dbReference>
<name>A0A7J6AKR3_AMEME</name>
<evidence type="ECO:0000259" key="8">
    <source>
        <dbReference type="PROSITE" id="PS50835"/>
    </source>
</evidence>
<dbReference type="EMBL" id="JAAGNN010000011">
    <property type="protein sequence ID" value="KAF4083474.1"/>
    <property type="molecule type" value="Genomic_DNA"/>
</dbReference>
<evidence type="ECO:0000256" key="7">
    <source>
        <dbReference type="SAM" id="SignalP"/>
    </source>
</evidence>
<keyword evidence="3" id="KW-1133">Transmembrane helix</keyword>
<comment type="caution">
    <text evidence="9">The sequence shown here is derived from an EMBL/GenBank/DDBJ whole genome shotgun (WGS) entry which is preliminary data.</text>
</comment>
<dbReference type="Pfam" id="PF07686">
    <property type="entry name" value="V-set"/>
    <property type="match status" value="1"/>
</dbReference>
<feature type="signal peptide" evidence="7">
    <location>
        <begin position="1"/>
        <end position="17"/>
    </location>
</feature>
<dbReference type="Gene3D" id="2.60.40.10">
    <property type="entry name" value="Immunoglobulins"/>
    <property type="match status" value="1"/>
</dbReference>
<evidence type="ECO:0000256" key="5">
    <source>
        <dbReference type="ARBA" id="ARBA00023170"/>
    </source>
</evidence>
<evidence type="ECO:0000256" key="6">
    <source>
        <dbReference type="ARBA" id="ARBA00023319"/>
    </source>
</evidence>
<dbReference type="PROSITE" id="PS50835">
    <property type="entry name" value="IG_LIKE"/>
    <property type="match status" value="1"/>
</dbReference>
<evidence type="ECO:0000256" key="4">
    <source>
        <dbReference type="ARBA" id="ARBA00023136"/>
    </source>
</evidence>